<proteinExistence type="predicted"/>
<reference evidence="1 2" key="1">
    <citation type="submission" date="2016-10" db="EMBL/GenBank/DDBJ databases">
        <authorList>
            <person name="de Groot N.N."/>
        </authorList>
    </citation>
    <scope>NUCLEOTIDE SEQUENCE [LARGE SCALE GENOMIC DNA]</scope>
    <source>
        <strain evidence="1 2">NE2</strain>
    </source>
</reference>
<dbReference type="EMBL" id="FOSN01000051">
    <property type="protein sequence ID" value="SFK90797.1"/>
    <property type="molecule type" value="Genomic_DNA"/>
</dbReference>
<dbReference type="Proteomes" id="UP000198755">
    <property type="component" value="Unassembled WGS sequence"/>
</dbReference>
<organism evidence="1 2">
    <name type="scientific">Methylocapsa palsarum</name>
    <dbReference type="NCBI Taxonomy" id="1612308"/>
    <lineage>
        <taxon>Bacteria</taxon>
        <taxon>Pseudomonadati</taxon>
        <taxon>Pseudomonadota</taxon>
        <taxon>Alphaproteobacteria</taxon>
        <taxon>Hyphomicrobiales</taxon>
        <taxon>Beijerinckiaceae</taxon>
        <taxon>Methylocapsa</taxon>
    </lineage>
</organism>
<evidence type="ECO:0000313" key="2">
    <source>
        <dbReference type="Proteomes" id="UP000198755"/>
    </source>
</evidence>
<accession>A0A1I4DEG1</accession>
<protein>
    <submittedName>
        <fullName evidence="1">Uncharacterized protein</fullName>
    </submittedName>
</protein>
<sequence length="137" mass="14793">MTMALDIDYVGRVLASVLSDRGRPIVIDQKENGEPYILPIDCAAAPDGLLPVVLIAAEAVFREGIGQGFGIELERDIGALFGYRVKTIAASSLTAVMIAAMEAIDQAATQDQIMAIELGRVWEEALARVYERERGEA</sequence>
<evidence type="ECO:0000313" key="1">
    <source>
        <dbReference type="EMBL" id="SFK90797.1"/>
    </source>
</evidence>
<gene>
    <name evidence="1" type="ORF">SAMN05444581_1512</name>
</gene>
<keyword evidence="2" id="KW-1185">Reference proteome</keyword>
<dbReference type="STRING" id="1612308.SAMN05444581_1512"/>
<name>A0A1I4DEG1_9HYPH</name>
<dbReference type="AlphaFoldDB" id="A0A1I4DEG1"/>